<keyword evidence="12" id="KW-0624">Polysaccharide degradation</keyword>
<evidence type="ECO:0000256" key="5">
    <source>
        <dbReference type="ARBA" id="ARBA00012744"/>
    </source>
</evidence>
<feature type="chain" id="PRO_5034121791" description="Probable beta-glucosidase G" evidence="18">
    <location>
        <begin position="19"/>
        <end position="784"/>
    </location>
</feature>
<keyword evidence="8" id="KW-0378">Hydrolase</keyword>
<evidence type="ECO:0000256" key="2">
    <source>
        <dbReference type="ARBA" id="ARBA00004613"/>
    </source>
</evidence>
<organism evidence="20 21">
    <name type="scientific">Cadophora malorum</name>
    <dbReference type="NCBI Taxonomy" id="108018"/>
    <lineage>
        <taxon>Eukaryota</taxon>
        <taxon>Fungi</taxon>
        <taxon>Dikarya</taxon>
        <taxon>Ascomycota</taxon>
        <taxon>Pezizomycotina</taxon>
        <taxon>Leotiomycetes</taxon>
        <taxon>Helotiales</taxon>
        <taxon>Ploettnerulaceae</taxon>
        <taxon>Cadophora</taxon>
    </lineage>
</organism>
<dbReference type="Gene3D" id="2.60.40.10">
    <property type="entry name" value="Immunoglobulins"/>
    <property type="match status" value="1"/>
</dbReference>
<evidence type="ECO:0000256" key="1">
    <source>
        <dbReference type="ARBA" id="ARBA00000448"/>
    </source>
</evidence>
<evidence type="ECO:0000256" key="11">
    <source>
        <dbReference type="ARBA" id="ARBA00023295"/>
    </source>
</evidence>
<dbReference type="EC" id="3.2.1.21" evidence="5"/>
<dbReference type="PANTHER" id="PTHR42715:SF12">
    <property type="entry name" value="BETA-GLUCOSIDASE G-RELATED"/>
    <property type="match status" value="1"/>
</dbReference>
<evidence type="ECO:0000259" key="19">
    <source>
        <dbReference type="SMART" id="SM01217"/>
    </source>
</evidence>
<dbReference type="FunFam" id="3.20.20.300:FF:000002">
    <property type="entry name" value="Probable beta-glucosidase"/>
    <property type="match status" value="1"/>
</dbReference>
<evidence type="ECO:0000256" key="4">
    <source>
        <dbReference type="ARBA" id="ARBA00005336"/>
    </source>
</evidence>
<dbReference type="OrthoDB" id="416222at2759"/>
<comment type="similarity">
    <text evidence="4">Belongs to the glycosyl hydrolase 3 family.</text>
</comment>
<keyword evidence="6" id="KW-0964">Secreted</keyword>
<dbReference type="SUPFAM" id="SSF52279">
    <property type="entry name" value="Beta-D-glucan exohydrolase, C-terminal domain"/>
    <property type="match status" value="1"/>
</dbReference>
<keyword evidence="9" id="KW-0325">Glycoprotein</keyword>
<dbReference type="AlphaFoldDB" id="A0A8H7T2C2"/>
<evidence type="ECO:0000256" key="13">
    <source>
        <dbReference type="ARBA" id="ARBA00024983"/>
    </source>
</evidence>
<gene>
    <name evidence="20" type="ORF">IFR04_013535</name>
</gene>
<dbReference type="InterPro" id="IPR002772">
    <property type="entry name" value="Glyco_hydro_3_C"/>
</dbReference>
<keyword evidence="21" id="KW-1185">Reference proteome</keyword>
<dbReference type="InterPro" id="IPR050288">
    <property type="entry name" value="Cellulose_deg_GH3"/>
</dbReference>
<dbReference type="PANTHER" id="PTHR42715">
    <property type="entry name" value="BETA-GLUCOSIDASE"/>
    <property type="match status" value="1"/>
</dbReference>
<evidence type="ECO:0000256" key="7">
    <source>
        <dbReference type="ARBA" id="ARBA00022729"/>
    </source>
</evidence>
<dbReference type="InterPro" id="IPR017853">
    <property type="entry name" value="GH"/>
</dbReference>
<evidence type="ECO:0000256" key="17">
    <source>
        <dbReference type="ARBA" id="ARBA00041808"/>
    </source>
</evidence>
<comment type="function">
    <text evidence="13">Beta-glucosidases are one of a number of cellulolytic enzymes involved in the degradation of cellulosic biomass. Catalyzes the last step releasing glucose from the inhibitory cellobiose.</text>
</comment>
<dbReference type="Proteomes" id="UP000664132">
    <property type="component" value="Unassembled WGS sequence"/>
</dbReference>
<dbReference type="SMART" id="SM01217">
    <property type="entry name" value="Fn3_like"/>
    <property type="match status" value="1"/>
</dbReference>
<evidence type="ECO:0000256" key="15">
    <source>
        <dbReference type="ARBA" id="ARBA00041276"/>
    </source>
</evidence>
<dbReference type="InterPro" id="IPR036962">
    <property type="entry name" value="Glyco_hydro_3_N_sf"/>
</dbReference>
<comment type="catalytic activity">
    <reaction evidence="1">
        <text>Hydrolysis of terminal, non-reducing beta-D-glucosyl residues with release of beta-D-glucose.</text>
        <dbReference type="EC" id="3.2.1.21"/>
    </reaction>
</comment>
<proteinExistence type="inferred from homology"/>
<sequence>MYIKSGLLQAFLLGGVAASRVPDLSERTVDSSARAWAAATEKANRFIAQLNLTEKAAMVTGSSSAGRCIGNIAAIPRLGFTGLCTQDGPTALNRADLVSVFPAGLTAAASWDEDLIYARANALASEFREKGVQILLGPSAGPMGRHTMGGRNWEGFSPDPYLTGRSMDATVRGIQDTGVQAVSKHFIGNEQETQRTRTVSEDGSVVEGISANIDDRTLHELYLWPFADAVKAGTASLMCSYNRVNQTYSCENDHLLNTVLKGQLGFKGYVMSDFFAVHSGVKAATGGLDMNMPGGIDLASIYAGSTSFFGGNLTSAVNNGSLPIARLDDMIRRVMTPYYALKQDQGFPTQDPSSGPVLARYFAQQIPISAEIPARDVRHNHADVIRKLGAAGTVLLKNTNSTLPLVSPKTIGVFGNDAADLSAGLDNALKDDRTGTPLGTLDIGGGSGSGKHTTIISPLDAIKARAQKIGARVSYILDNTVLAANDLHSIYPTPEVCIVFLKTYASEGYDRTTLEADWNSTLVVNNVAARCPNTVVVTHSAGINIMPWASNPNVTAIIAAHLPGEQTGNSIVDILWGDVNPSGKLPYTIPVNETDCNIPIVNLTSISSPTEWQANFTEGQLIDYRAFDAKNVTPLYEFGFGLSYTTFDLGSSISTKALVKNPSAAPNPKTAVVIGGHPDLWLDLVKATIQVSNSGKVAGATVVQLYMSLPADAPAGSPVRTLRGFKKIYLKPGHKSNVDFYLKRRDLSYWDVASQQWVLPTGEISLQVGFSSRDLRIKTTVRVL</sequence>
<name>A0A8H7T2C2_9HELO</name>
<dbReference type="InterPro" id="IPR036881">
    <property type="entry name" value="Glyco_hydro_3_C_sf"/>
</dbReference>
<dbReference type="Gene3D" id="3.40.50.1700">
    <property type="entry name" value="Glycoside hydrolase family 3 C-terminal domain"/>
    <property type="match status" value="1"/>
</dbReference>
<dbReference type="Pfam" id="PF14310">
    <property type="entry name" value="Fn3-like"/>
    <property type="match status" value="1"/>
</dbReference>
<evidence type="ECO:0000256" key="3">
    <source>
        <dbReference type="ARBA" id="ARBA00004987"/>
    </source>
</evidence>
<dbReference type="SUPFAM" id="SSF51445">
    <property type="entry name" value="(Trans)glycosidases"/>
    <property type="match status" value="1"/>
</dbReference>
<feature type="domain" description="Fibronectin type III-like" evidence="19">
    <location>
        <begin position="701"/>
        <end position="772"/>
    </location>
</feature>
<evidence type="ECO:0000256" key="14">
    <source>
        <dbReference type="ARBA" id="ARBA00039579"/>
    </source>
</evidence>
<keyword evidence="7 18" id="KW-0732">Signal</keyword>
<dbReference type="EMBL" id="JAFJYH010000321">
    <property type="protein sequence ID" value="KAG4413310.1"/>
    <property type="molecule type" value="Genomic_DNA"/>
</dbReference>
<accession>A0A8H7T2C2</accession>
<feature type="signal peptide" evidence="18">
    <location>
        <begin position="1"/>
        <end position="18"/>
    </location>
</feature>
<dbReference type="InterPro" id="IPR026891">
    <property type="entry name" value="Fn3-like"/>
</dbReference>
<dbReference type="GO" id="GO:0009251">
    <property type="term" value="P:glucan catabolic process"/>
    <property type="evidence" value="ECO:0007669"/>
    <property type="project" value="TreeGrafter"/>
</dbReference>
<keyword evidence="10" id="KW-0119">Carbohydrate metabolism</keyword>
<comment type="pathway">
    <text evidence="3">Glycan metabolism; cellulose degradation.</text>
</comment>
<dbReference type="InterPro" id="IPR001764">
    <property type="entry name" value="Glyco_hydro_3_N"/>
</dbReference>
<evidence type="ECO:0000256" key="6">
    <source>
        <dbReference type="ARBA" id="ARBA00022525"/>
    </source>
</evidence>
<evidence type="ECO:0000256" key="9">
    <source>
        <dbReference type="ARBA" id="ARBA00023180"/>
    </source>
</evidence>
<evidence type="ECO:0000313" key="20">
    <source>
        <dbReference type="EMBL" id="KAG4413310.1"/>
    </source>
</evidence>
<evidence type="ECO:0000256" key="12">
    <source>
        <dbReference type="ARBA" id="ARBA00023326"/>
    </source>
</evidence>
<dbReference type="Pfam" id="PF00933">
    <property type="entry name" value="Glyco_hydro_3"/>
    <property type="match status" value="1"/>
</dbReference>
<dbReference type="Pfam" id="PF01915">
    <property type="entry name" value="Glyco_hydro_3_C"/>
    <property type="match status" value="1"/>
</dbReference>
<dbReference type="GO" id="GO:0005576">
    <property type="term" value="C:extracellular region"/>
    <property type="evidence" value="ECO:0007669"/>
    <property type="project" value="UniProtKB-SubCell"/>
</dbReference>
<keyword evidence="11" id="KW-0326">Glycosidase</keyword>
<dbReference type="Gene3D" id="3.20.20.300">
    <property type="entry name" value="Glycoside hydrolase, family 3, N-terminal domain"/>
    <property type="match status" value="1"/>
</dbReference>
<evidence type="ECO:0000256" key="16">
    <source>
        <dbReference type="ARBA" id="ARBA00041601"/>
    </source>
</evidence>
<comment type="caution">
    <text evidence="20">The sequence shown here is derived from an EMBL/GenBank/DDBJ whole genome shotgun (WGS) entry which is preliminary data.</text>
</comment>
<dbReference type="GO" id="GO:0008422">
    <property type="term" value="F:beta-glucosidase activity"/>
    <property type="evidence" value="ECO:0007669"/>
    <property type="project" value="UniProtKB-EC"/>
</dbReference>
<dbReference type="PRINTS" id="PR00133">
    <property type="entry name" value="GLHYDRLASE3"/>
</dbReference>
<protein>
    <recommendedName>
        <fullName evidence="14">Probable beta-glucosidase G</fullName>
        <ecNumber evidence="5">3.2.1.21</ecNumber>
    </recommendedName>
    <alternativeName>
        <fullName evidence="15">Beta-D-glucoside glucohydrolase G</fullName>
    </alternativeName>
    <alternativeName>
        <fullName evidence="16">Cellobiase G</fullName>
    </alternativeName>
    <alternativeName>
        <fullName evidence="17">Gentiobiase G</fullName>
    </alternativeName>
</protein>
<evidence type="ECO:0000256" key="18">
    <source>
        <dbReference type="SAM" id="SignalP"/>
    </source>
</evidence>
<evidence type="ECO:0000256" key="10">
    <source>
        <dbReference type="ARBA" id="ARBA00023277"/>
    </source>
</evidence>
<comment type="subcellular location">
    <subcellularLocation>
        <location evidence="2">Secreted</location>
    </subcellularLocation>
</comment>
<reference evidence="20" key="1">
    <citation type="submission" date="2021-02" db="EMBL/GenBank/DDBJ databases">
        <title>Genome sequence Cadophora malorum strain M34.</title>
        <authorList>
            <person name="Stefanovic E."/>
            <person name="Vu D."/>
            <person name="Scully C."/>
            <person name="Dijksterhuis J."/>
            <person name="Roader J."/>
            <person name="Houbraken J."/>
        </authorList>
    </citation>
    <scope>NUCLEOTIDE SEQUENCE</scope>
    <source>
        <strain evidence="20">M34</strain>
    </source>
</reference>
<evidence type="ECO:0000313" key="21">
    <source>
        <dbReference type="Proteomes" id="UP000664132"/>
    </source>
</evidence>
<dbReference type="InterPro" id="IPR013783">
    <property type="entry name" value="Ig-like_fold"/>
</dbReference>
<evidence type="ECO:0000256" key="8">
    <source>
        <dbReference type="ARBA" id="ARBA00022801"/>
    </source>
</evidence>